<organism evidence="2 3">
    <name type="scientific">Parastrongyloides trichosuri</name>
    <name type="common">Possum-specific nematode worm</name>
    <dbReference type="NCBI Taxonomy" id="131310"/>
    <lineage>
        <taxon>Eukaryota</taxon>
        <taxon>Metazoa</taxon>
        <taxon>Ecdysozoa</taxon>
        <taxon>Nematoda</taxon>
        <taxon>Chromadorea</taxon>
        <taxon>Rhabditida</taxon>
        <taxon>Tylenchina</taxon>
        <taxon>Panagrolaimomorpha</taxon>
        <taxon>Strongyloidoidea</taxon>
        <taxon>Strongyloididae</taxon>
        <taxon>Parastrongyloides</taxon>
    </lineage>
</organism>
<dbReference type="InterPro" id="IPR007669">
    <property type="entry name" value="Chst-1-like"/>
</dbReference>
<reference evidence="3" key="1">
    <citation type="submission" date="2017-02" db="UniProtKB">
        <authorList>
            <consortium name="WormBaseParasite"/>
        </authorList>
    </citation>
    <scope>IDENTIFICATION</scope>
</reference>
<proteinExistence type="predicted"/>
<evidence type="ECO:0000313" key="3">
    <source>
        <dbReference type="WBParaSite" id="PTRK_0000315700.1"/>
    </source>
</evidence>
<dbReference type="PANTHER" id="PTHR22900:SF10">
    <property type="entry name" value="CARBOHYDRATE SULFOTRANSFERASE"/>
    <property type="match status" value="1"/>
</dbReference>
<name>A0A0N4Z7K3_PARTI</name>
<dbReference type="AlphaFoldDB" id="A0A0N4Z7K3"/>
<protein>
    <submittedName>
        <fullName evidence="3">Glycosyltransferase family 92 protein</fullName>
    </submittedName>
</protein>
<keyword evidence="1" id="KW-1133">Transmembrane helix</keyword>
<keyword evidence="2" id="KW-1185">Reference proteome</keyword>
<feature type="transmembrane region" description="Helical" evidence="1">
    <location>
        <begin position="6"/>
        <end position="24"/>
    </location>
</feature>
<accession>A0A0N4Z7K3</accession>
<dbReference type="Proteomes" id="UP000038045">
    <property type="component" value="Unplaced"/>
</dbReference>
<dbReference type="GO" id="GO:1902884">
    <property type="term" value="P:positive regulation of response to oxidative stress"/>
    <property type="evidence" value="ECO:0007669"/>
    <property type="project" value="InterPro"/>
</dbReference>
<dbReference type="GO" id="GO:0047756">
    <property type="term" value="F:chondroitin 4-sulfotransferase activity"/>
    <property type="evidence" value="ECO:0007669"/>
    <property type="project" value="InterPro"/>
</dbReference>
<keyword evidence="1" id="KW-0812">Transmembrane</keyword>
<evidence type="ECO:0000256" key="1">
    <source>
        <dbReference type="SAM" id="Phobius"/>
    </source>
</evidence>
<evidence type="ECO:0000313" key="2">
    <source>
        <dbReference type="Proteomes" id="UP000038045"/>
    </source>
</evidence>
<keyword evidence="1" id="KW-0472">Membrane</keyword>
<dbReference type="GO" id="GO:0050650">
    <property type="term" value="P:chondroitin sulfate proteoglycan biosynthetic process"/>
    <property type="evidence" value="ECO:0007669"/>
    <property type="project" value="InterPro"/>
</dbReference>
<dbReference type="PANTHER" id="PTHR22900">
    <property type="entry name" value="PROTEIN CBG14245-RELATED"/>
    <property type="match status" value="1"/>
</dbReference>
<sequence length="277" mass="33493">MLLRDISIVALILVVIYLFSYQHISSYDSDASHIEAFKPVKKEMNMFSHFIIWKNYSVVYCNEDEILPEFLHTVLGNGSVLHHRDIMKDKKTTIKETMEKKFNKTEFRFLSLVQHPVQRFIKHFVHYCVKNNNYQETYYCSGCYDNLKCVVSKIFDLSNYYTSNSQTFIPTYFDHIFMPYIWKCDFKNSFSQYRKFKFFDKKQFKHEVNGLLFKANISGNDHIESLIDKLYEKENNLINQEFKMYRDKLLKNEKLMYKFIAVYFYDFFKYGIPLPNF</sequence>
<dbReference type="WBParaSite" id="PTRK_0000315700.1">
    <property type="protein sequence ID" value="PTRK_0000315700.1"/>
    <property type="gene ID" value="PTRK_0000315700"/>
</dbReference>